<sequence>MAQEKPLNIVWFCTDQQRWDTIGCLGNPYIKTPNIDKFVSEGVTFTRAYTQAPVCTPSRSCFLTGRYPRTTKAFYNGNDNYSKDEKLVTKLLADEGYVCGLSGKLHLTSAQGRMENRTDDGYTYVQWSEHPNDDWLHGENCYQNWLKEKGLKWADIYGGKYTSMATWPPTPNPNFTGKTVGVPAEYHQTTWCVEKAIEFIEENRGKDRPWLISLNPYDPHPPLDPPQEYKDKLKVEDMPLPLWKEGELENKPPHQQRDFYIGGQEGQAEPFPELTDYEKREHFRDYYAEIELVDDQFGRLMDYLDKIGERENTVVIYMSDHGEMNGDHGLYWKGAYFYEALTHVPLIISCPSRILQNVKSNALVELVDLAPTLMELAGYEVPYFMQGKSLVPILTGTADKDHHKDSVYSEFYHCLKGTHEDIYATMYFDGRYKIVNYHGKEFGELYDLENDPCEFDNLWNKESYQVLKHELIKKNFDSAIMKNMDFSMHLINEY</sequence>
<feature type="domain" description="Sulfatase N-terminal" evidence="4">
    <location>
        <begin position="8"/>
        <end position="379"/>
    </location>
</feature>
<comment type="caution">
    <text evidence="5">The sequence shown here is derived from an EMBL/GenBank/DDBJ whole genome shotgun (WGS) entry which is preliminary data.</text>
</comment>
<evidence type="ECO:0000313" key="5">
    <source>
        <dbReference type="EMBL" id="MCU6764553.1"/>
    </source>
</evidence>
<keyword evidence="3" id="KW-0378">Hydrolase</keyword>
<dbReference type="EMBL" id="JAOQJL010000005">
    <property type="protein sequence ID" value="MCU6764553.1"/>
    <property type="molecule type" value="Genomic_DNA"/>
</dbReference>
<accession>A0ABT2TQP8</accession>
<dbReference type="InterPro" id="IPR000917">
    <property type="entry name" value="Sulfatase_N"/>
</dbReference>
<dbReference type="InterPro" id="IPR017850">
    <property type="entry name" value="Alkaline_phosphatase_core_sf"/>
</dbReference>
<dbReference type="PROSITE" id="PS00523">
    <property type="entry name" value="SULFATASE_1"/>
    <property type="match status" value="1"/>
</dbReference>
<dbReference type="RefSeq" id="WP_158420743.1">
    <property type="nucleotide sequence ID" value="NZ_JAOQJL010000005.1"/>
</dbReference>
<reference evidence="5 6" key="1">
    <citation type="journal article" date="2021" name="ISME Commun">
        <title>Automated analysis of genomic sequences facilitates high-throughput and comprehensive description of bacteria.</title>
        <authorList>
            <person name="Hitch T.C.A."/>
        </authorList>
    </citation>
    <scope>NUCLEOTIDE SEQUENCE [LARGE SCALE GENOMIC DNA]</scope>
    <source>
        <strain evidence="5 6">Sanger_23</strain>
    </source>
</reference>
<keyword evidence="6" id="KW-1185">Reference proteome</keyword>
<dbReference type="InterPro" id="IPR024607">
    <property type="entry name" value="Sulfatase_CS"/>
</dbReference>
<proteinExistence type="inferred from homology"/>
<organism evidence="5 6">
    <name type="scientific">Blautia ammoniilytica</name>
    <dbReference type="NCBI Taxonomy" id="2981782"/>
    <lineage>
        <taxon>Bacteria</taxon>
        <taxon>Bacillati</taxon>
        <taxon>Bacillota</taxon>
        <taxon>Clostridia</taxon>
        <taxon>Lachnospirales</taxon>
        <taxon>Lachnospiraceae</taxon>
        <taxon>Blautia</taxon>
    </lineage>
</organism>
<protein>
    <submittedName>
        <fullName evidence="5">Sulfatase-like hydrolase/transferase</fullName>
    </submittedName>
</protein>
<keyword evidence="2" id="KW-0479">Metal-binding</keyword>
<evidence type="ECO:0000259" key="4">
    <source>
        <dbReference type="Pfam" id="PF00884"/>
    </source>
</evidence>
<dbReference type="Proteomes" id="UP001652409">
    <property type="component" value="Unassembled WGS sequence"/>
</dbReference>
<evidence type="ECO:0000256" key="1">
    <source>
        <dbReference type="ARBA" id="ARBA00008779"/>
    </source>
</evidence>
<gene>
    <name evidence="5" type="ORF">OCV61_03900</name>
</gene>
<comment type="similarity">
    <text evidence="1">Belongs to the sulfatase family.</text>
</comment>
<dbReference type="SUPFAM" id="SSF53649">
    <property type="entry name" value="Alkaline phosphatase-like"/>
    <property type="match status" value="1"/>
</dbReference>
<dbReference type="Pfam" id="PF00884">
    <property type="entry name" value="Sulfatase"/>
    <property type="match status" value="1"/>
</dbReference>
<evidence type="ECO:0000313" key="6">
    <source>
        <dbReference type="Proteomes" id="UP001652409"/>
    </source>
</evidence>
<dbReference type="PANTHER" id="PTHR45953">
    <property type="entry name" value="IDURONATE 2-SULFATASE"/>
    <property type="match status" value="1"/>
</dbReference>
<evidence type="ECO:0000256" key="2">
    <source>
        <dbReference type="ARBA" id="ARBA00022723"/>
    </source>
</evidence>
<dbReference type="PANTHER" id="PTHR45953:SF1">
    <property type="entry name" value="IDURONATE 2-SULFATASE"/>
    <property type="match status" value="1"/>
</dbReference>
<dbReference type="Gene3D" id="3.40.720.10">
    <property type="entry name" value="Alkaline Phosphatase, subunit A"/>
    <property type="match status" value="1"/>
</dbReference>
<name>A0ABT2TQP8_9FIRM</name>
<evidence type="ECO:0000256" key="3">
    <source>
        <dbReference type="ARBA" id="ARBA00022801"/>
    </source>
</evidence>